<name>A0A8S5MX04_9CAUD</name>
<dbReference type="InterPro" id="IPR057920">
    <property type="entry name" value="PhiKZ_MCP"/>
</dbReference>
<proteinExistence type="predicted"/>
<reference evidence="1" key="1">
    <citation type="journal article" date="2021" name="Proc. Natl. Acad. Sci. U.S.A.">
        <title>A Catalog of Tens of Thousands of Viruses from Human Metagenomes Reveals Hidden Associations with Chronic Diseases.</title>
        <authorList>
            <person name="Tisza M.J."/>
            <person name="Buck C.B."/>
        </authorList>
    </citation>
    <scope>NUCLEOTIDE SEQUENCE</scope>
    <source>
        <strain evidence="1">Ct3wi9</strain>
    </source>
</reference>
<dbReference type="Pfam" id="PF25620">
    <property type="entry name" value="PhiKZ_MCP"/>
    <property type="match status" value="1"/>
</dbReference>
<accession>A0A8S5MX04</accession>
<organism evidence="1">
    <name type="scientific">Myoviridae sp. ct3wi9</name>
    <dbReference type="NCBI Taxonomy" id="2826610"/>
    <lineage>
        <taxon>Viruses</taxon>
        <taxon>Duplodnaviria</taxon>
        <taxon>Heunggongvirae</taxon>
        <taxon>Uroviricota</taxon>
        <taxon>Caudoviricetes</taxon>
    </lineage>
</organism>
<protein>
    <submittedName>
        <fullName evidence="1">Major capsid protein</fullName>
    </submittedName>
</protein>
<sequence length="793" mass="87900">MNIQFISLIIFINKEKETMRSYFNAKSHGETKYGDLLTQVQTTLNQGGLSGAMSADVASLESWSNPATASQLVTNLKNNAATIDQIINIATDGKGLVASLESFEEAGIVSTSASNRDWIKASQENASRAAAAISLEAAGNPEAYRAGFAKSAEAFNKRNANQHFDYVADYTNGARASALGILAPEEVSMEAFENNNLATSMNYSVVYNLVAAVQEPALEALFKTIVLAPDQVCFYYEIQVDRFWNGFKHTTETAKKLGRNFDKYNLMDAVRKPSILRQDVLNIVPFYRETGADAAHYQALFMDKTISAPVTRTVAGVEVPTQPLKVGVEYDLLDISAHPGLLNGGVFDETDTIDSYLALDKVYVTMGATASADTVVEFPVRHLERANFFKSVQGHGFDMDLNFRTTDLLIDGRTMSVNGKVPAEVKAFVDAGYRARLELTVVGSANVETSYMQIQHAQVKVVDVYKVTKGTKGQPDIVDKVDINDPTVAAEVKKLHLACEFFYPYGNRTNRNLRSQGFTVDTDVFTAKIAIGVRSPVRLQRPVGSEATYPTVDKLVQVTRTRQSADGWYEFFQYRDTLAAYVASEINDGIRTSGMIGFGKYLIKPHYEKLEVNLAELVKSTETRYNIENAREGLLAILQEAAARAIVKSQYNVASTMLNDGKQVKPHFVIVTDNYLPLLLSARGDLRLLGENFGHTVVTTTNEELDNKIFMTVAVPESDEFNELRFGHCFMYPELVTTLSPHNQNGAYKETVMVSPRYQHVPNLPLLIEVDVKGVQEFMTTYNKYRVLSQDVK</sequence>
<dbReference type="EMBL" id="BK015006">
    <property type="protein sequence ID" value="DAD86623.1"/>
    <property type="molecule type" value="Genomic_DNA"/>
</dbReference>
<evidence type="ECO:0000313" key="1">
    <source>
        <dbReference type="EMBL" id="DAD86623.1"/>
    </source>
</evidence>